<reference evidence="7 8" key="1">
    <citation type="submission" date="2016-10" db="EMBL/GenBank/DDBJ databases">
        <authorList>
            <person name="Varghese N."/>
            <person name="Submissions S."/>
        </authorList>
    </citation>
    <scope>NUCLEOTIDE SEQUENCE [LARGE SCALE GENOMIC DNA]</scope>
    <source>
        <strain evidence="7 8">DSM 9169</strain>
    </source>
</reference>
<gene>
    <name evidence="7" type="ORF">SAMN04489714_0141</name>
</gene>
<dbReference type="Proteomes" id="UP000198976">
    <property type="component" value="Chromosome I"/>
</dbReference>
<evidence type="ECO:0000259" key="6">
    <source>
        <dbReference type="PROSITE" id="PS51935"/>
    </source>
</evidence>
<feature type="domain" description="NlpC/P60" evidence="6">
    <location>
        <begin position="951"/>
        <end position="1073"/>
    </location>
</feature>
<dbReference type="EMBL" id="LT629792">
    <property type="protein sequence ID" value="SDT85721.1"/>
    <property type="molecule type" value="Genomic_DNA"/>
</dbReference>
<dbReference type="PROSITE" id="PS51935">
    <property type="entry name" value="NLPC_P60"/>
    <property type="match status" value="1"/>
</dbReference>
<dbReference type="InterPro" id="IPR013491">
    <property type="entry name" value="Tape_meas_N"/>
</dbReference>
<protein>
    <submittedName>
        <fullName evidence="7">Tape measure domain-containing protein</fullName>
    </submittedName>
</protein>
<evidence type="ECO:0000313" key="7">
    <source>
        <dbReference type="EMBL" id="SDT85721.1"/>
    </source>
</evidence>
<dbReference type="Pfam" id="PF00877">
    <property type="entry name" value="NLPC_P60"/>
    <property type="match status" value="1"/>
</dbReference>
<evidence type="ECO:0000256" key="1">
    <source>
        <dbReference type="ARBA" id="ARBA00007074"/>
    </source>
</evidence>
<dbReference type="InterPro" id="IPR000064">
    <property type="entry name" value="NLP_P60_dom"/>
</dbReference>
<keyword evidence="5" id="KW-0472">Membrane</keyword>
<evidence type="ECO:0000313" key="8">
    <source>
        <dbReference type="Proteomes" id="UP000198976"/>
    </source>
</evidence>
<dbReference type="RefSeq" id="WP_092648094.1">
    <property type="nucleotide sequence ID" value="NZ_LT629792.1"/>
</dbReference>
<dbReference type="InterPro" id="IPR038765">
    <property type="entry name" value="Papain-like_cys_pep_sf"/>
</dbReference>
<accession>A0ABY0V4W2</accession>
<evidence type="ECO:0000256" key="5">
    <source>
        <dbReference type="SAM" id="Phobius"/>
    </source>
</evidence>
<dbReference type="PANTHER" id="PTHR47359:SF3">
    <property type="entry name" value="NLP_P60 DOMAIN-CONTAINING PROTEIN-RELATED"/>
    <property type="match status" value="1"/>
</dbReference>
<evidence type="ECO:0000256" key="3">
    <source>
        <dbReference type="ARBA" id="ARBA00022801"/>
    </source>
</evidence>
<keyword evidence="3" id="KW-0378">Hydrolase</keyword>
<dbReference type="InterPro" id="IPR051794">
    <property type="entry name" value="PG_Endopeptidase_C40"/>
</dbReference>
<dbReference type="PANTHER" id="PTHR47359">
    <property type="entry name" value="PEPTIDOGLYCAN DL-ENDOPEPTIDASE CWLO"/>
    <property type="match status" value="1"/>
</dbReference>
<feature type="transmembrane region" description="Helical" evidence="5">
    <location>
        <begin position="498"/>
        <end position="517"/>
    </location>
</feature>
<dbReference type="NCBIfam" id="TIGR02675">
    <property type="entry name" value="tape_meas_nterm"/>
    <property type="match status" value="1"/>
</dbReference>
<keyword evidence="5" id="KW-0812">Transmembrane</keyword>
<sequence length="1163" mass="121509">MAAASGYQLGTAWIQIAPSLKGFHKEVSRQMGDLGAGKASNKASGVITGALGGAFKTVTKVGAGALGGLGAAVTGLAATGGISRALAIEDARAKLSGIGMDAEGVDKVMQNALNSVKGTAYGLGDAATVAASLSASGVQAGSDLEGALKTVADTAQISGRSLTDVGAIFGSVAARGKLQGDDLLQLTSSGVPVLAMLGKHLGKTSEEISTMVSKGQIDFGTFNAAMQEGIGGAALKAGDTFKGAWSNIKAALGRLGEGAATPVLNALRDSFNKLIPAVDAVATQAGPLFEQFGTIVGDTASRITSLITGIIDGSSNVDWSWVTALKDGVVDLAQGGFAVLKPVISEAWNVLQTLVPVVGRVLGKIMSLSGAVMRNKTAMSILAGVAGTLAGAIGGLKLGRAIGEFYKLQKAVMLARLAKIKDTAQTVILNSMYAGSWVKQHALAFADLARKMAVATATKVKDIAVLAAQKGAMVASTVATKGAAIAQRALNLAMKANPIGLVITAITALIGALVWFFTQTEVGKKAWAAITKAFQDFIAWIGPAWQSLWDGISGVWTAFTTWISDTWNAFTAWLGEAWNSFWTGISNFFSGLWEGIKTVFFTVWEFIKTLVVGYWTFIFTTAQTIWNGLVSFFTTLWDGVKLVFSTVWQWIVDLVTGVWNGIVETATAIWNGLAGFFTALWEGIKTAAKAAWDYFSTGLSIVWNAIIDTGKNLWNGFLTFFKNLWEGLKTAASTAANWVKDKVTGAFNSLKDGAIKAFQFMKDGIGKVWDSLKEIAAKPVRFVVNTVYNDGLRSLVNSVADKLSLPASLRLPQIRLGFAGGGVLPGYAPGRDTVPALLSKGEAVLVPELVRAIGPRNILAANYAYSGRRPGGGARFAGGGIVGWFKDKAAGVMDFLSDPLGAVADLITAPVRKLLSGVGDSFFAKAGAGAVEKLLGAIPAFFKGQSEKITPPGGAGLVSAAMRAVRAGIPYVWGGSTTAGLDCSGLVYWAAQQLGLGWPRLTAAGYQSGSRMGGAPAPGRLLFWGNPAWHVAIAAGNGMMIEEPRPGLSARFTSIWGNPSVGTYGGGGGQRSLTSRAMGWAENLLHTYDSGGLLMPGLTVAMNGTGKPETIRTFEQEKALQNRRGDTFNVNVSFHADDLRRYADVADFFDRGLRPAVRDAIGV</sequence>
<organism evidence="7 8">
    <name type="scientific">Schaalia radingae</name>
    <dbReference type="NCBI Taxonomy" id="131110"/>
    <lineage>
        <taxon>Bacteria</taxon>
        <taxon>Bacillati</taxon>
        <taxon>Actinomycetota</taxon>
        <taxon>Actinomycetes</taxon>
        <taxon>Actinomycetales</taxon>
        <taxon>Actinomycetaceae</taxon>
        <taxon>Schaalia</taxon>
    </lineage>
</organism>
<keyword evidence="8" id="KW-1185">Reference proteome</keyword>
<dbReference type="Gene3D" id="3.90.1720.10">
    <property type="entry name" value="endopeptidase domain like (from Nostoc punctiforme)"/>
    <property type="match status" value="1"/>
</dbReference>
<dbReference type="Pfam" id="PF20155">
    <property type="entry name" value="TMP_3"/>
    <property type="match status" value="1"/>
</dbReference>
<keyword evidence="4" id="KW-0788">Thiol protease</keyword>
<comment type="similarity">
    <text evidence="1">Belongs to the peptidase C40 family.</text>
</comment>
<keyword evidence="5" id="KW-1133">Transmembrane helix</keyword>
<evidence type="ECO:0000256" key="4">
    <source>
        <dbReference type="ARBA" id="ARBA00022807"/>
    </source>
</evidence>
<dbReference type="Gene3D" id="1.20.120.20">
    <property type="entry name" value="Apolipoprotein"/>
    <property type="match status" value="1"/>
</dbReference>
<proteinExistence type="inferred from homology"/>
<keyword evidence="2" id="KW-0645">Protease</keyword>
<name>A0ABY0V4W2_9ACTO</name>
<dbReference type="SUPFAM" id="SSF54001">
    <property type="entry name" value="Cysteine proteinases"/>
    <property type="match status" value="1"/>
</dbReference>
<evidence type="ECO:0000256" key="2">
    <source>
        <dbReference type="ARBA" id="ARBA00022670"/>
    </source>
</evidence>